<sequence>MLLTSKLSLPDIPETFLERQRLREQLSSCSCDQLVLITAPAGYGKTSLVADWVATLEHPVAWLSLDKADNEPSQFCRYLIESIHLATGNGVPECRKMVAANPKEDPTLLMSQLFAELRYLSSELRIVLDDYHQIDNPDVHEITRFLLRHAPAGIGIVITSRSQPPLGLASLRLQGRLAELDNRELALTAAEIGEMLSQRLPFSLRSDRVEQVLQITEGWPPAVQLLGLTVRDEQELDKTVKDLERGHSHILDYLAEEVLERLPEDLRNFLASTCILSRINADLAESLSGLPNGQQLLEQVASRGLFLQALDSSREWFRYHPVFARFLQRQLLDQDKSRALHLKASDSWQAAGQHMEALRHALRAGDPERVQELLQASGELLLREGQHRMLGECFEWLGEDALKRSAHFTLLAAKLARDQYEYDKAEKLLASAESWLTRHDREQWARHDGAFATVRAQAAVARGNTLAAVEYASAALEQLQPEQTGERISALLVTGEASFCLGELAQAQAHMEEVEGLAHSEADYPSEAWALCQQTEIAIASGKLKKATLLQKKAHKLVEEHHLGGLPIAEFISRLAAQLQWESFDLEAAGNSARRGMQINRKVGERWLLPEYTLLLKIAWARGEKEECEEWLARIDQLLSSERYHRDWVANADSTRMLVWRALRDNEPIAAWLESAEPVADSPNNHFEQCHGRNHVRALVELGRWSDAGRVLTRLERAGTQCGLVTDSLRNSILRAQLQWLQEQRDEALQTLRGALQVSLESNYVASFLQLGKLLIVMLKALLQAEGGDVPLDEALRARAEQLVKVAQQIPELDGGISIELDAAIIEEILSSDAVPDVLRHSPLTPREWQVLNAIHSGLSNERIARHFKVAPSTIKTHIRSLYQKLDVRDRQEAIALAERMLRSVQDR</sequence>
<dbReference type="Gene3D" id="1.10.10.10">
    <property type="entry name" value="Winged helix-like DNA-binding domain superfamily/Winged helix DNA-binding domain"/>
    <property type="match status" value="1"/>
</dbReference>
<dbReference type="Pfam" id="PF17874">
    <property type="entry name" value="TPR_MalT"/>
    <property type="match status" value="1"/>
</dbReference>
<dbReference type="PRINTS" id="PR00038">
    <property type="entry name" value="HTHLUXR"/>
</dbReference>
<dbReference type="SUPFAM" id="SSF48452">
    <property type="entry name" value="TPR-like"/>
    <property type="match status" value="1"/>
</dbReference>
<dbReference type="InterPro" id="IPR036388">
    <property type="entry name" value="WH-like_DNA-bd_sf"/>
</dbReference>
<evidence type="ECO:0000313" key="6">
    <source>
        <dbReference type="Proteomes" id="UP001224392"/>
    </source>
</evidence>
<dbReference type="Gene3D" id="1.25.40.10">
    <property type="entry name" value="Tetratricopeptide repeat domain"/>
    <property type="match status" value="1"/>
</dbReference>
<dbReference type="SUPFAM" id="SSF52540">
    <property type="entry name" value="P-loop containing nucleoside triphosphate hydrolases"/>
    <property type="match status" value="1"/>
</dbReference>
<dbReference type="Pfam" id="PF25873">
    <property type="entry name" value="WHD_MalT"/>
    <property type="match status" value="1"/>
</dbReference>
<keyword evidence="3" id="KW-0804">Transcription</keyword>
<dbReference type="SMART" id="SM00421">
    <property type="entry name" value="HTH_LUXR"/>
    <property type="match status" value="1"/>
</dbReference>
<dbReference type="Proteomes" id="UP001224392">
    <property type="component" value="Unassembled WGS sequence"/>
</dbReference>
<keyword evidence="1" id="KW-0805">Transcription regulation</keyword>
<dbReference type="RefSeq" id="WP_285764650.1">
    <property type="nucleotide sequence ID" value="NZ_BSYJ01000004.1"/>
</dbReference>
<dbReference type="PANTHER" id="PTHR44688:SF16">
    <property type="entry name" value="DNA-BINDING TRANSCRIPTIONAL ACTIVATOR DEVR_DOSR"/>
    <property type="match status" value="1"/>
</dbReference>
<dbReference type="NCBIfam" id="NF003420">
    <property type="entry name" value="PRK04841.1"/>
    <property type="match status" value="1"/>
</dbReference>
<keyword evidence="2" id="KW-0238">DNA-binding</keyword>
<evidence type="ECO:0000256" key="3">
    <source>
        <dbReference type="ARBA" id="ARBA00023163"/>
    </source>
</evidence>
<dbReference type="InterPro" id="IPR027417">
    <property type="entry name" value="P-loop_NTPase"/>
</dbReference>
<dbReference type="Gene3D" id="3.40.50.300">
    <property type="entry name" value="P-loop containing nucleotide triphosphate hydrolases"/>
    <property type="match status" value="1"/>
</dbReference>
<gene>
    <name evidence="5" type="primary">malT</name>
    <name evidence="5" type="ORF">MNKW57_23650</name>
</gene>
<dbReference type="InterPro" id="IPR011990">
    <property type="entry name" value="TPR-like_helical_dom_sf"/>
</dbReference>
<organism evidence="5 6">
    <name type="scientific">Biformimicrobium ophioploci</name>
    <dbReference type="NCBI Taxonomy" id="3036711"/>
    <lineage>
        <taxon>Bacteria</taxon>
        <taxon>Pseudomonadati</taxon>
        <taxon>Pseudomonadota</taxon>
        <taxon>Gammaproteobacteria</taxon>
        <taxon>Cellvibrionales</taxon>
        <taxon>Microbulbiferaceae</taxon>
        <taxon>Biformimicrobium</taxon>
    </lineage>
</organism>
<reference evidence="5 6" key="1">
    <citation type="submission" date="2023-04" db="EMBL/GenBank/DDBJ databases">
        <title>Marinobulbifer ophiurae gen. nov., sp. Nov., isolate from tissue of brittle star Ophioplocus japonicus.</title>
        <authorList>
            <person name="Kawano K."/>
            <person name="Sawayama S."/>
            <person name="Nakagawa S."/>
        </authorList>
    </citation>
    <scope>NUCLEOTIDE SEQUENCE [LARGE SCALE GENOMIC DNA]</scope>
    <source>
        <strain evidence="5 6">NKW57</strain>
    </source>
</reference>
<keyword evidence="6" id="KW-1185">Reference proteome</keyword>
<name>A0ABQ6M102_9GAMM</name>
<accession>A0ABQ6M102</accession>
<dbReference type="PROSITE" id="PS50043">
    <property type="entry name" value="HTH_LUXR_2"/>
    <property type="match status" value="1"/>
</dbReference>
<dbReference type="SUPFAM" id="SSF46894">
    <property type="entry name" value="C-terminal effector domain of the bipartite response regulators"/>
    <property type="match status" value="1"/>
</dbReference>
<dbReference type="InterPro" id="IPR000792">
    <property type="entry name" value="Tscrpt_reg_LuxR_C"/>
</dbReference>
<feature type="domain" description="HTH luxR-type" evidence="4">
    <location>
        <begin position="837"/>
        <end position="902"/>
    </location>
</feature>
<comment type="caution">
    <text evidence="5">The sequence shown here is derived from an EMBL/GenBank/DDBJ whole genome shotgun (WGS) entry which is preliminary data.</text>
</comment>
<dbReference type="EMBL" id="BSYJ01000004">
    <property type="protein sequence ID" value="GMG88044.1"/>
    <property type="molecule type" value="Genomic_DNA"/>
</dbReference>
<proteinExistence type="predicted"/>
<evidence type="ECO:0000259" key="4">
    <source>
        <dbReference type="PROSITE" id="PS50043"/>
    </source>
</evidence>
<dbReference type="PANTHER" id="PTHR44688">
    <property type="entry name" value="DNA-BINDING TRANSCRIPTIONAL ACTIVATOR DEVR_DOSR"/>
    <property type="match status" value="1"/>
</dbReference>
<dbReference type="InterPro" id="IPR059106">
    <property type="entry name" value="WHD_MalT"/>
</dbReference>
<evidence type="ECO:0000256" key="1">
    <source>
        <dbReference type="ARBA" id="ARBA00023015"/>
    </source>
</evidence>
<dbReference type="Pfam" id="PF00196">
    <property type="entry name" value="GerE"/>
    <property type="match status" value="1"/>
</dbReference>
<evidence type="ECO:0000313" key="5">
    <source>
        <dbReference type="EMBL" id="GMG88044.1"/>
    </source>
</evidence>
<evidence type="ECO:0000256" key="2">
    <source>
        <dbReference type="ARBA" id="ARBA00023125"/>
    </source>
</evidence>
<dbReference type="InterPro" id="IPR041617">
    <property type="entry name" value="TPR_MalT"/>
</dbReference>
<protein>
    <submittedName>
        <fullName evidence="5">HTH-type transcriptional regulator MalT</fullName>
    </submittedName>
</protein>
<dbReference type="CDD" id="cd06170">
    <property type="entry name" value="LuxR_C_like"/>
    <property type="match status" value="1"/>
</dbReference>
<dbReference type="PROSITE" id="PS00622">
    <property type="entry name" value="HTH_LUXR_1"/>
    <property type="match status" value="1"/>
</dbReference>
<dbReference type="InterPro" id="IPR016032">
    <property type="entry name" value="Sig_transdc_resp-reg_C-effctor"/>
</dbReference>